<feature type="compositionally biased region" description="Basic and acidic residues" evidence="1">
    <location>
        <begin position="252"/>
        <end position="262"/>
    </location>
</feature>
<proteinExistence type="predicted"/>
<feature type="compositionally biased region" description="Basic and acidic residues" evidence="1">
    <location>
        <begin position="465"/>
        <end position="476"/>
    </location>
</feature>
<reference evidence="3" key="1">
    <citation type="submission" date="2025-08" db="UniProtKB">
        <authorList>
            <consortium name="RefSeq"/>
        </authorList>
    </citation>
    <scope>IDENTIFICATION</scope>
    <source>
        <tissue evidence="3">Whole organism</tissue>
    </source>
</reference>
<evidence type="ECO:0000313" key="3">
    <source>
        <dbReference type="RefSeq" id="XP_052132720.1"/>
    </source>
</evidence>
<dbReference type="Proteomes" id="UP000504606">
    <property type="component" value="Unplaced"/>
</dbReference>
<feature type="compositionally biased region" description="Acidic residues" evidence="1">
    <location>
        <begin position="283"/>
        <end position="293"/>
    </location>
</feature>
<evidence type="ECO:0000313" key="2">
    <source>
        <dbReference type="Proteomes" id="UP000504606"/>
    </source>
</evidence>
<dbReference type="RefSeq" id="XP_052132720.1">
    <property type="nucleotide sequence ID" value="XM_052276760.1"/>
</dbReference>
<dbReference type="OrthoDB" id="10689933at2759"/>
<organism evidence="2 3">
    <name type="scientific">Frankliniella occidentalis</name>
    <name type="common">Western flower thrips</name>
    <name type="synonym">Euthrips occidentalis</name>
    <dbReference type="NCBI Taxonomy" id="133901"/>
    <lineage>
        <taxon>Eukaryota</taxon>
        <taxon>Metazoa</taxon>
        <taxon>Ecdysozoa</taxon>
        <taxon>Arthropoda</taxon>
        <taxon>Hexapoda</taxon>
        <taxon>Insecta</taxon>
        <taxon>Pterygota</taxon>
        <taxon>Neoptera</taxon>
        <taxon>Paraneoptera</taxon>
        <taxon>Thysanoptera</taxon>
        <taxon>Terebrantia</taxon>
        <taxon>Thripoidea</taxon>
        <taxon>Thripidae</taxon>
        <taxon>Frankliniella</taxon>
    </lineage>
</organism>
<feature type="non-terminal residue" evidence="3">
    <location>
        <position position="563"/>
    </location>
</feature>
<feature type="compositionally biased region" description="Polar residues" evidence="1">
    <location>
        <begin position="310"/>
        <end position="321"/>
    </location>
</feature>
<feature type="compositionally biased region" description="Basic and acidic residues" evidence="1">
    <location>
        <begin position="140"/>
        <end position="180"/>
    </location>
</feature>
<feature type="compositionally biased region" description="Basic and acidic residues" evidence="1">
    <location>
        <begin position="525"/>
        <end position="542"/>
    </location>
</feature>
<feature type="compositionally biased region" description="Polar residues" evidence="1">
    <location>
        <begin position="225"/>
        <end position="238"/>
    </location>
</feature>
<dbReference type="GeneID" id="113215538"/>
<accession>A0A9C6XVQ7</accession>
<feature type="compositionally biased region" description="Basic and acidic residues" evidence="1">
    <location>
        <begin position="294"/>
        <end position="303"/>
    </location>
</feature>
<sequence length="563" mass="62464">MKEGYAVVRFKDTKVAKIAHLSIVRNVDKSPFDPKSCKDFIIGDDVQVKWQQSLTEGSLQDDGFYDAQIFAIAPSVVTAEKKAKELRIKLPQCSLISIEAKSTPLPTQNVEKQSSRRKQGSRSENSDSMLKQRSKHRHSKLEVTKEKGNGEKHSATKRNAEKDHTENLGDESVSKKHDEIDINESDISDSDELKDKGKSKKKTNLIAKDPISLKRLKAVIDDSLKTNPLFQNVDSSGTDCELSKNGMSSKIKPMEIVKKSNSQEKNGADNPSKRSKKEKDQDGNQEGDFDGNDIYEKAEEGKSGKLGNHDATNPFSCSGQIETDDSVKASKVLSGFNSEGMPSHSTPSKSMPMVEAKNSSEKPLSPVMKAGFQVTPLKEDSFKSPLSSGHKSLVLSELKRKNESPVLTTPSKKIKKDKFKVTSFNISSASKQTKSHIQNLFKGDSHDEFEDTLRMGSGSDSDISLFHDSDSGSEDDTVKLMEKIRSLQESVGKKKREVKDLRRDLSAAVKLIDQLKLKIDQLEQSMSKDCEQNAESSNEHKKTNQRKGSPKTSKVVNKKKSIK</sequence>
<evidence type="ECO:0000256" key="1">
    <source>
        <dbReference type="SAM" id="MobiDB-lite"/>
    </source>
</evidence>
<feature type="region of interest" description="Disordered" evidence="1">
    <location>
        <begin position="525"/>
        <end position="563"/>
    </location>
</feature>
<feature type="compositionally biased region" description="Acidic residues" evidence="1">
    <location>
        <begin position="181"/>
        <end position="190"/>
    </location>
</feature>
<dbReference type="KEGG" id="foc:113215538"/>
<feature type="region of interest" description="Disordered" evidence="1">
    <location>
        <begin position="453"/>
        <end position="476"/>
    </location>
</feature>
<feature type="region of interest" description="Disordered" evidence="1">
    <location>
        <begin position="104"/>
        <end position="366"/>
    </location>
</feature>
<gene>
    <name evidence="3" type="primary">LOC113215538</name>
</gene>
<dbReference type="AlphaFoldDB" id="A0A9C6XVQ7"/>
<name>A0A9C6XVQ7_FRAOC</name>
<protein>
    <submittedName>
        <fullName evidence="3">Myb-like protein V</fullName>
    </submittedName>
</protein>
<keyword evidence="2" id="KW-1185">Reference proteome</keyword>